<sequence length="278" mass="31472">MAERTRSKASQEPASIDEKLDPIKEALASMLNPALEAQRVFIEKQFSKLDSKIEHFRAEVAKNTAEIKRLKADQKGTSSRITKVEDNFHNSWSALEMSISELEDRSRRDNIRIINLPENVESGDVRTYLLTSLKKWLPALSGDNIEVMRAHRIGPERVTSGGPRTVICKMLRYTDRDRILKAARATRIEVNGREVRFAADYSNYTVKKRRAFAPAMDTARKCGFTPFLIYPAKLKLTRGAEAYIFNSHVDAEFFLEPNAKGHAQGEKDDEQPADAGTE</sequence>
<dbReference type="Gene3D" id="3.30.70.1820">
    <property type="entry name" value="L1 transposable element, RRM domain"/>
    <property type="match status" value="1"/>
</dbReference>
<dbReference type="EMBL" id="OZ035832">
    <property type="protein sequence ID" value="CAL1571752.1"/>
    <property type="molecule type" value="Genomic_DNA"/>
</dbReference>
<evidence type="ECO:0000256" key="1">
    <source>
        <dbReference type="SAM" id="MobiDB-lite"/>
    </source>
</evidence>
<dbReference type="Proteomes" id="UP001497482">
    <property type="component" value="Chromosome 10"/>
</dbReference>
<dbReference type="InterPro" id="IPR004244">
    <property type="entry name" value="Transposase_22"/>
</dbReference>
<evidence type="ECO:0000313" key="3">
    <source>
        <dbReference type="Proteomes" id="UP001497482"/>
    </source>
</evidence>
<feature type="region of interest" description="Disordered" evidence="1">
    <location>
        <begin position="258"/>
        <end position="278"/>
    </location>
</feature>
<accession>A0AAV2J7C9</accession>
<dbReference type="AlphaFoldDB" id="A0AAV2J7C9"/>
<name>A0AAV2J7C9_KNICA</name>
<organism evidence="2 3">
    <name type="scientific">Knipowitschia caucasica</name>
    <name type="common">Caucasian dwarf goby</name>
    <name type="synonym">Pomatoschistus caucasicus</name>
    <dbReference type="NCBI Taxonomy" id="637954"/>
    <lineage>
        <taxon>Eukaryota</taxon>
        <taxon>Metazoa</taxon>
        <taxon>Chordata</taxon>
        <taxon>Craniata</taxon>
        <taxon>Vertebrata</taxon>
        <taxon>Euteleostomi</taxon>
        <taxon>Actinopterygii</taxon>
        <taxon>Neopterygii</taxon>
        <taxon>Teleostei</taxon>
        <taxon>Neoteleostei</taxon>
        <taxon>Acanthomorphata</taxon>
        <taxon>Gobiaria</taxon>
        <taxon>Gobiiformes</taxon>
        <taxon>Gobioidei</taxon>
        <taxon>Gobiidae</taxon>
        <taxon>Gobiinae</taxon>
        <taxon>Knipowitschia</taxon>
    </lineage>
</organism>
<protein>
    <submittedName>
        <fullName evidence="2">Uncharacterized protein</fullName>
    </submittedName>
</protein>
<gene>
    <name evidence="2" type="ORF">KC01_LOCUS3844</name>
</gene>
<keyword evidence="3" id="KW-1185">Reference proteome</keyword>
<feature type="compositionally biased region" description="Acidic residues" evidence="1">
    <location>
        <begin position="267"/>
        <end position="278"/>
    </location>
</feature>
<proteinExistence type="predicted"/>
<dbReference type="PANTHER" id="PTHR11505">
    <property type="entry name" value="L1 TRANSPOSABLE ELEMENT-RELATED"/>
    <property type="match status" value="1"/>
</dbReference>
<reference evidence="2 3" key="1">
    <citation type="submission" date="2024-04" db="EMBL/GenBank/DDBJ databases">
        <authorList>
            <person name="Waldvogel A.-M."/>
            <person name="Schoenle A."/>
        </authorList>
    </citation>
    <scope>NUCLEOTIDE SEQUENCE [LARGE SCALE GENOMIC DNA]</scope>
</reference>
<evidence type="ECO:0000313" key="2">
    <source>
        <dbReference type="EMBL" id="CAL1571752.1"/>
    </source>
</evidence>